<evidence type="ECO:0000259" key="5">
    <source>
        <dbReference type="Pfam" id="PF01420"/>
    </source>
</evidence>
<organism evidence="6 7">
    <name type="scientific">Acaryochloris marina (strain MBIC 11017)</name>
    <dbReference type="NCBI Taxonomy" id="329726"/>
    <lineage>
        <taxon>Bacteria</taxon>
        <taxon>Bacillati</taxon>
        <taxon>Cyanobacteriota</taxon>
        <taxon>Cyanophyceae</taxon>
        <taxon>Acaryochloridales</taxon>
        <taxon>Acaryochloridaceae</taxon>
        <taxon>Acaryochloris</taxon>
    </lineage>
</organism>
<dbReference type="eggNOG" id="COG0732">
    <property type="taxonomic scope" value="Bacteria"/>
</dbReference>
<dbReference type="Proteomes" id="UP000000268">
    <property type="component" value="Chromosome"/>
</dbReference>
<keyword evidence="3" id="KW-0238">DNA-binding</keyword>
<dbReference type="InterPro" id="IPR044946">
    <property type="entry name" value="Restrct_endonuc_typeI_TRD_sf"/>
</dbReference>
<keyword evidence="2" id="KW-0680">Restriction system</keyword>
<dbReference type="PANTHER" id="PTHR43140:SF1">
    <property type="entry name" value="TYPE I RESTRICTION ENZYME ECOKI SPECIFICITY SUBUNIT"/>
    <property type="match status" value="1"/>
</dbReference>
<evidence type="ECO:0000256" key="4">
    <source>
        <dbReference type="ARBA" id="ARBA00038652"/>
    </source>
</evidence>
<dbReference type="InterPro" id="IPR000055">
    <property type="entry name" value="Restrct_endonuc_typeI_TRD"/>
</dbReference>
<dbReference type="CDD" id="cd17246">
    <property type="entry name" value="RMtype1_S_SonII-TRD2-CR2_like"/>
    <property type="match status" value="2"/>
</dbReference>
<evidence type="ECO:0000313" key="6">
    <source>
        <dbReference type="EMBL" id="ABW27246.1"/>
    </source>
</evidence>
<dbReference type="Gene3D" id="3.90.220.20">
    <property type="entry name" value="DNA methylase specificity domains"/>
    <property type="match status" value="2"/>
</dbReference>
<keyword evidence="7" id="KW-1185">Reference proteome</keyword>
<dbReference type="PANTHER" id="PTHR43140">
    <property type="entry name" value="TYPE-1 RESTRICTION ENZYME ECOKI SPECIFICITY PROTEIN"/>
    <property type="match status" value="1"/>
</dbReference>
<dbReference type="InterPro" id="IPR051212">
    <property type="entry name" value="Type-I_RE_S_subunit"/>
</dbReference>
<evidence type="ECO:0000313" key="7">
    <source>
        <dbReference type="Proteomes" id="UP000000268"/>
    </source>
</evidence>
<dbReference type="HOGENOM" id="CLU_021095_10_4_3"/>
<feature type="domain" description="Type I restriction modification DNA specificity" evidence="5">
    <location>
        <begin position="402"/>
        <end position="553"/>
    </location>
</feature>
<proteinExistence type="inferred from homology"/>
<comment type="subunit">
    <text evidence="4">The methyltransferase is composed of M and S polypeptides.</text>
</comment>
<dbReference type="RefSeq" id="WP_012162722.1">
    <property type="nucleotide sequence ID" value="NC_009925.1"/>
</dbReference>
<dbReference type="AlphaFoldDB" id="B0C0Y7"/>
<reference evidence="6 7" key="1">
    <citation type="journal article" date="2008" name="Proc. Natl. Acad. Sci. U.S.A.">
        <title>Niche adaptation and genome expansion in the chlorophyll d-producing cyanobacterium Acaryochloris marina.</title>
        <authorList>
            <person name="Swingley W.D."/>
            <person name="Chen M."/>
            <person name="Cheung P.C."/>
            <person name="Conrad A.L."/>
            <person name="Dejesa L.C."/>
            <person name="Hao J."/>
            <person name="Honchak B.M."/>
            <person name="Karbach L.E."/>
            <person name="Kurdoglu A."/>
            <person name="Lahiri S."/>
            <person name="Mastrian S.D."/>
            <person name="Miyashita H."/>
            <person name="Page L."/>
            <person name="Ramakrishna P."/>
            <person name="Satoh S."/>
            <person name="Sattley W.M."/>
            <person name="Shimada Y."/>
            <person name="Taylor H.L."/>
            <person name="Tomo T."/>
            <person name="Tsuchiya T."/>
            <person name="Wang Z.T."/>
            <person name="Raymond J."/>
            <person name="Mimuro M."/>
            <person name="Blankenship R.E."/>
            <person name="Touchman J.W."/>
        </authorList>
    </citation>
    <scope>NUCLEOTIDE SEQUENCE [LARGE SCALE GENOMIC DNA]</scope>
    <source>
        <strain evidence="7">MBIC 11017</strain>
    </source>
</reference>
<dbReference type="GO" id="GO:0009307">
    <property type="term" value="P:DNA restriction-modification system"/>
    <property type="evidence" value="ECO:0007669"/>
    <property type="project" value="UniProtKB-KW"/>
</dbReference>
<dbReference type="REBASE" id="16400">
    <property type="entry name" value="S.AmaMORF2236P"/>
</dbReference>
<accession>B0C0Y7</accession>
<comment type="similarity">
    <text evidence="1">Belongs to the type-I restriction system S methylase family.</text>
</comment>
<dbReference type="KEGG" id="amr:AM1_2233"/>
<evidence type="ECO:0000256" key="3">
    <source>
        <dbReference type="ARBA" id="ARBA00023125"/>
    </source>
</evidence>
<dbReference type="Pfam" id="PF01420">
    <property type="entry name" value="Methylase_S"/>
    <property type="match status" value="2"/>
</dbReference>
<gene>
    <name evidence="6" type="ordered locus">AM1_2233</name>
</gene>
<feature type="domain" description="Type I restriction modification DNA specificity" evidence="5">
    <location>
        <begin position="155"/>
        <end position="257"/>
    </location>
</feature>
<dbReference type="OrthoDB" id="9815652at2"/>
<evidence type="ECO:0000256" key="1">
    <source>
        <dbReference type="ARBA" id="ARBA00010923"/>
    </source>
</evidence>
<name>B0C0Y7_ACAM1</name>
<protein>
    <submittedName>
        <fullName evidence="6">Type I restriction-modification system S subunit</fullName>
    </submittedName>
</protein>
<sequence length="573" mass="65372">MDLPTFWDNFEVIAEAPGGVQRLRELILDLAVRGKLVPQDPTEGQAQEQLANLRNERAEHLAKTADSNTEYRRMLKKLSALESSVPPFDIPSNWSIAHLIDLSLLVVDCHNKTAPTTFEGIPLIRTTNIRNRQFRFHGMKYVDQDTYEFWSRRCFPEPGDIIFTREAPMGEATIIPDGMKVCLGQRTMLIRVFEQFVDRNFVLLALTEPGLIKRLASNAVGMTVKHLRVKDVEQICLPLPPLAEQKRIVAKVDELMAMCDRYEVSKCDRNTLRTKMRASANDALMNAETDESLNTAWEFVQEHWECLIQEPEEVETVRKVILQLGARGKLSKQTVTDGSVDKVIEQAQHEKNALSKKKPFPKLRKIKPLDEVEQPFQIPRSWTWVRVETICTHIVDCLHRTPKYQENGYPAIRTSDIQPGKILVDQARKVGIEEYQTQTQRLIPQEGDIFYSREGNFGIAAVVPPQCEICLSQRMMQFRVASNIDPYFFSWVMNAPVIFNQALNDAAGMTVPHVNIRSLKQFVFPLPPFAEQKRIVIKVDQLMTFCDNLEAHLHETQEKATALAAAVVGQLEV</sequence>
<dbReference type="EMBL" id="CP000828">
    <property type="protein sequence ID" value="ABW27246.1"/>
    <property type="molecule type" value="Genomic_DNA"/>
</dbReference>
<dbReference type="SUPFAM" id="SSF116734">
    <property type="entry name" value="DNA methylase specificity domain"/>
    <property type="match status" value="2"/>
</dbReference>
<dbReference type="GO" id="GO:0003677">
    <property type="term" value="F:DNA binding"/>
    <property type="evidence" value="ECO:0007669"/>
    <property type="project" value="UniProtKB-KW"/>
</dbReference>
<dbReference type="STRING" id="329726.AM1_2233"/>
<evidence type="ECO:0000256" key="2">
    <source>
        <dbReference type="ARBA" id="ARBA00022747"/>
    </source>
</evidence>